<dbReference type="AlphaFoldDB" id="A0AAN4ZMC2"/>
<evidence type="ECO:0000313" key="2">
    <source>
        <dbReference type="EMBL" id="GMR40240.1"/>
    </source>
</evidence>
<accession>A0AAN4ZMC2</accession>
<dbReference type="EMBL" id="BTRK01000003">
    <property type="protein sequence ID" value="GMR40240.1"/>
    <property type="molecule type" value="Genomic_DNA"/>
</dbReference>
<gene>
    <name evidence="2" type="ORF">PMAYCL1PPCAC_10435</name>
</gene>
<comment type="caution">
    <text evidence="2">The sequence shown here is derived from an EMBL/GenBank/DDBJ whole genome shotgun (WGS) entry which is preliminary data.</text>
</comment>
<evidence type="ECO:0000256" key="1">
    <source>
        <dbReference type="SAM" id="SignalP"/>
    </source>
</evidence>
<evidence type="ECO:0000313" key="3">
    <source>
        <dbReference type="Proteomes" id="UP001328107"/>
    </source>
</evidence>
<dbReference type="Proteomes" id="UP001328107">
    <property type="component" value="Unassembled WGS sequence"/>
</dbReference>
<dbReference type="PANTHER" id="PTHR47248:SF7">
    <property type="entry name" value="BPTI_KUNITZ INHIBITOR DOMAIN-CONTAINING PROTEIN"/>
    <property type="match status" value="1"/>
</dbReference>
<evidence type="ECO:0008006" key="4">
    <source>
        <dbReference type="Google" id="ProtNLM"/>
    </source>
</evidence>
<dbReference type="PANTHER" id="PTHR47248">
    <property type="entry name" value="PROTEIN CBG06772"/>
    <property type="match status" value="1"/>
</dbReference>
<dbReference type="InterPro" id="IPR052861">
    <property type="entry name" value="BPTI/Kunitz_domain"/>
</dbReference>
<sequence>MFSLFFLFFIVASVQAGEECKIGTKTIMYYFDSSRMECFPIETVGCPHDRYSTLRDCQATIPTDFNMCAANSPVVKRPNGKTHCYHEGRPEYEANKCPTGSICKMGFAVGMCCDKKIEDEYNEEKKARCPQGKKVIQTTDAYHREPFFGKECSHNFCPSNTVCQEGKYMAWCCK</sequence>
<feature type="signal peptide" evidence="1">
    <location>
        <begin position="1"/>
        <end position="16"/>
    </location>
</feature>
<feature type="chain" id="PRO_5042989627" description="BPTI/Kunitz inhibitor domain-containing protein" evidence="1">
    <location>
        <begin position="17"/>
        <end position="174"/>
    </location>
</feature>
<keyword evidence="3" id="KW-1185">Reference proteome</keyword>
<organism evidence="2 3">
    <name type="scientific">Pristionchus mayeri</name>
    <dbReference type="NCBI Taxonomy" id="1317129"/>
    <lineage>
        <taxon>Eukaryota</taxon>
        <taxon>Metazoa</taxon>
        <taxon>Ecdysozoa</taxon>
        <taxon>Nematoda</taxon>
        <taxon>Chromadorea</taxon>
        <taxon>Rhabditida</taxon>
        <taxon>Rhabditina</taxon>
        <taxon>Diplogasteromorpha</taxon>
        <taxon>Diplogasteroidea</taxon>
        <taxon>Neodiplogasteridae</taxon>
        <taxon>Pristionchus</taxon>
    </lineage>
</organism>
<keyword evidence="1" id="KW-0732">Signal</keyword>
<protein>
    <recommendedName>
        <fullName evidence="4">BPTI/Kunitz inhibitor domain-containing protein</fullName>
    </recommendedName>
</protein>
<reference evidence="3" key="1">
    <citation type="submission" date="2022-10" db="EMBL/GenBank/DDBJ databases">
        <title>Genome assembly of Pristionchus species.</title>
        <authorList>
            <person name="Yoshida K."/>
            <person name="Sommer R.J."/>
        </authorList>
    </citation>
    <scope>NUCLEOTIDE SEQUENCE [LARGE SCALE GENOMIC DNA]</scope>
    <source>
        <strain evidence="3">RS5460</strain>
    </source>
</reference>
<proteinExistence type="predicted"/>
<name>A0AAN4ZMC2_9BILA</name>